<evidence type="ECO:0000256" key="3">
    <source>
        <dbReference type="ARBA" id="ARBA00022448"/>
    </source>
</evidence>
<dbReference type="Proteomes" id="UP000060277">
    <property type="component" value="Chromosome"/>
</dbReference>
<evidence type="ECO:0000256" key="4">
    <source>
        <dbReference type="ARBA" id="ARBA00022452"/>
    </source>
</evidence>
<keyword evidence="14" id="KW-1185">Reference proteome</keyword>
<dbReference type="Gene3D" id="2.40.160.10">
    <property type="entry name" value="Porin"/>
    <property type="match status" value="1"/>
</dbReference>
<dbReference type="PROSITE" id="PS51257">
    <property type="entry name" value="PROKAR_LIPOPROTEIN"/>
    <property type="match status" value="1"/>
</dbReference>
<organism evidence="13 14">
    <name type="scientific">Pandoraea norimbergensis</name>
    <dbReference type="NCBI Taxonomy" id="93219"/>
    <lineage>
        <taxon>Bacteria</taxon>
        <taxon>Pseudomonadati</taxon>
        <taxon>Pseudomonadota</taxon>
        <taxon>Betaproteobacteria</taxon>
        <taxon>Burkholderiales</taxon>
        <taxon>Burkholderiaceae</taxon>
        <taxon>Pandoraea</taxon>
    </lineage>
</organism>
<feature type="domain" description="Porin" evidence="12">
    <location>
        <begin position="22"/>
        <end position="348"/>
    </location>
</feature>
<evidence type="ECO:0000256" key="11">
    <source>
        <dbReference type="SAM" id="SignalP"/>
    </source>
</evidence>
<evidence type="ECO:0000313" key="13">
    <source>
        <dbReference type="EMBL" id="ALS60780.1"/>
    </source>
</evidence>
<evidence type="ECO:0000256" key="2">
    <source>
        <dbReference type="ARBA" id="ARBA00011233"/>
    </source>
</evidence>
<keyword evidence="3" id="KW-0813">Transport</keyword>
<keyword evidence="4" id="KW-1134">Transmembrane beta strand</keyword>
<evidence type="ECO:0000256" key="5">
    <source>
        <dbReference type="ARBA" id="ARBA00022692"/>
    </source>
</evidence>
<feature type="signal peptide" evidence="11">
    <location>
        <begin position="1"/>
        <end position="35"/>
    </location>
</feature>
<evidence type="ECO:0000256" key="7">
    <source>
        <dbReference type="ARBA" id="ARBA00023065"/>
    </source>
</evidence>
<dbReference type="PANTHER" id="PTHR34501">
    <property type="entry name" value="PROTEIN YDDL-RELATED"/>
    <property type="match status" value="1"/>
</dbReference>
<dbReference type="EMBL" id="CP013480">
    <property type="protein sequence ID" value="ALS60780.1"/>
    <property type="molecule type" value="Genomic_DNA"/>
</dbReference>
<dbReference type="InterPro" id="IPR033900">
    <property type="entry name" value="Gram_neg_porin_domain"/>
</dbReference>
<evidence type="ECO:0000259" key="12">
    <source>
        <dbReference type="Pfam" id="PF13609"/>
    </source>
</evidence>
<dbReference type="InterPro" id="IPR050298">
    <property type="entry name" value="Gram-neg_bact_OMP"/>
</dbReference>
<sequence>MSTRLKRRPMKSAIPASLAIVTAACGLAFSTTAAAQSSVTLYGIVDQSVRYQTNANANNDALWQVTNGAVTNSRFGFKGTEDLGGGLKAIFQLESGINPQNGTLANGPRLFDRYAFVGLQNQYGTIKIGRQATEAFNVYGDFDPLTIGNYANNSWMYNITRGRVDNAVSYAGTFGGLSVGATYGFGNTAGTMAASNYWGARAAYAMGPFQLAGVYQQARDASKRVQQMWGLGGIYSVSIAKVFVGYMGGRDRSGWLDGTLNDPSQTVATGNLNDNPRKDMTFYLGTTIQAMPNLAITGAAYFDDIKNINAQAGDAGSGRRYTYVLLAEYALSKRTQVYGTVDYNKVSGAARVELPGNSTQVGVGTGIRHIF</sequence>
<keyword evidence="10" id="KW-0998">Cell outer membrane</keyword>
<gene>
    <name evidence="13" type="ORF">AT302_14375</name>
</gene>
<evidence type="ECO:0000256" key="9">
    <source>
        <dbReference type="ARBA" id="ARBA00023136"/>
    </source>
</evidence>
<dbReference type="SUPFAM" id="SSF56935">
    <property type="entry name" value="Porins"/>
    <property type="match status" value="1"/>
</dbReference>
<keyword evidence="6 11" id="KW-0732">Signal</keyword>
<dbReference type="PRINTS" id="PR00184">
    <property type="entry name" value="NEISSPPORIN"/>
</dbReference>
<dbReference type="PANTHER" id="PTHR34501:SF9">
    <property type="entry name" value="MAJOR OUTER MEMBRANE PROTEIN P.IA"/>
    <property type="match status" value="1"/>
</dbReference>
<protein>
    <recommendedName>
        <fullName evidence="12">Porin domain-containing protein</fullName>
    </recommendedName>
</protein>
<evidence type="ECO:0000256" key="10">
    <source>
        <dbReference type="ARBA" id="ARBA00023237"/>
    </source>
</evidence>
<dbReference type="InterPro" id="IPR002299">
    <property type="entry name" value="Porin_Neis"/>
</dbReference>
<evidence type="ECO:0000313" key="14">
    <source>
        <dbReference type="Proteomes" id="UP000060277"/>
    </source>
</evidence>
<feature type="chain" id="PRO_5046886378" description="Porin domain-containing protein" evidence="11">
    <location>
        <begin position="36"/>
        <end position="371"/>
    </location>
</feature>
<reference evidence="14" key="1">
    <citation type="submission" date="2015-12" db="EMBL/GenBank/DDBJ databases">
        <title>Complete genome sequence of Pandoraea norimbergensis DSM 11628.</title>
        <authorList>
            <person name="Ee R."/>
            <person name="Lim Y.-L."/>
            <person name="Yong D."/>
            <person name="Yin W.-F."/>
            <person name="Chan K.-G."/>
        </authorList>
    </citation>
    <scope>NUCLEOTIDE SEQUENCE [LARGE SCALE GENOMIC DNA]</scope>
    <source>
        <strain evidence="14">DSM 11628</strain>
    </source>
</reference>
<comment type="subunit">
    <text evidence="2">Homotrimer.</text>
</comment>
<comment type="subcellular location">
    <subcellularLocation>
        <location evidence="1">Cell outer membrane</location>
        <topology evidence="1">Multi-pass membrane protein</topology>
    </subcellularLocation>
</comment>
<dbReference type="CDD" id="cd00342">
    <property type="entry name" value="gram_neg_porins"/>
    <property type="match status" value="1"/>
</dbReference>
<name>A0ABM5WJX7_9BURK</name>
<keyword evidence="5" id="KW-0812">Transmembrane</keyword>
<accession>A0ABM5WJX7</accession>
<keyword evidence="8" id="KW-0626">Porin</keyword>
<proteinExistence type="predicted"/>
<evidence type="ECO:0000256" key="8">
    <source>
        <dbReference type="ARBA" id="ARBA00023114"/>
    </source>
</evidence>
<evidence type="ECO:0000256" key="1">
    <source>
        <dbReference type="ARBA" id="ARBA00004571"/>
    </source>
</evidence>
<dbReference type="Pfam" id="PF13609">
    <property type="entry name" value="Porin_4"/>
    <property type="match status" value="1"/>
</dbReference>
<keyword evidence="9" id="KW-0472">Membrane</keyword>
<evidence type="ECO:0000256" key="6">
    <source>
        <dbReference type="ARBA" id="ARBA00022729"/>
    </source>
</evidence>
<dbReference type="InterPro" id="IPR023614">
    <property type="entry name" value="Porin_dom_sf"/>
</dbReference>
<keyword evidence="7" id="KW-0406">Ion transport</keyword>